<dbReference type="Pfam" id="PF03101">
    <property type="entry name" value="FAR1"/>
    <property type="match status" value="1"/>
</dbReference>
<feature type="region of interest" description="Disordered" evidence="1">
    <location>
        <begin position="301"/>
        <end position="348"/>
    </location>
</feature>
<keyword evidence="4" id="KW-1185">Reference proteome</keyword>
<feature type="domain" description="FAR1" evidence="2">
    <location>
        <begin position="26"/>
        <end position="113"/>
    </location>
</feature>
<name>A0A9N9N7X3_9GLOM</name>
<dbReference type="EMBL" id="CAJVPZ010022103">
    <property type="protein sequence ID" value="CAG8710287.1"/>
    <property type="molecule type" value="Genomic_DNA"/>
</dbReference>
<comment type="caution">
    <text evidence="3">The sequence shown here is derived from an EMBL/GenBank/DDBJ whole genome shotgun (WGS) entry which is preliminary data.</text>
</comment>
<dbReference type="PANTHER" id="PTHR47718">
    <property type="entry name" value="OS01G0519700 PROTEIN"/>
    <property type="match status" value="1"/>
</dbReference>
<sequence length="348" mass="39971">QKLQILEIGSEFLTVESFKEAAQQSAKAAGFAFSISSSKVLRDEKGSHTPFVTLQCIMGGKYRNNHNITEETQKRKKSTKRQSCLVILKAILNKNNVWVVHSYKDQHNHELLPPLQVHCLHQHQILNTEQKELVHIMLRSRAPTQLIADAVQWKNGTMNEVEDAFNEVKQAAAKSRDPNYIENYFEEWKKDANHAGLKKVIEAASRLEQVFSHIDRAFRQHKLKMNGALGLNIVSADSFILNDKRFKQLLRKISSKALYKLKDKYKSLSDCGSKAIFLDKIEALVAEENVIPKAPLHIKSKRQTSTKRGLLRSEYQDKVDANKRKSAKMEKNIKKEKNKKKEKDEKKT</sequence>
<dbReference type="PANTHER" id="PTHR47718:SF3">
    <property type="entry name" value="PROTEIN FAR1-RELATED SEQUENCE 5-LIKE"/>
    <property type="match status" value="1"/>
</dbReference>
<proteinExistence type="predicted"/>
<accession>A0A9N9N7X3</accession>
<dbReference type="AlphaFoldDB" id="A0A9N9N7X3"/>
<evidence type="ECO:0000313" key="4">
    <source>
        <dbReference type="Proteomes" id="UP000789396"/>
    </source>
</evidence>
<protein>
    <submittedName>
        <fullName evidence="3">13667_t:CDS:1</fullName>
    </submittedName>
</protein>
<dbReference type="OrthoDB" id="2441661at2759"/>
<dbReference type="InterPro" id="IPR004330">
    <property type="entry name" value="FAR1_DNA_bnd_dom"/>
</dbReference>
<organism evidence="3 4">
    <name type="scientific">Racocetra fulgida</name>
    <dbReference type="NCBI Taxonomy" id="60492"/>
    <lineage>
        <taxon>Eukaryota</taxon>
        <taxon>Fungi</taxon>
        <taxon>Fungi incertae sedis</taxon>
        <taxon>Mucoromycota</taxon>
        <taxon>Glomeromycotina</taxon>
        <taxon>Glomeromycetes</taxon>
        <taxon>Diversisporales</taxon>
        <taxon>Gigasporaceae</taxon>
        <taxon>Racocetra</taxon>
    </lineage>
</organism>
<evidence type="ECO:0000313" key="3">
    <source>
        <dbReference type="EMBL" id="CAG8710287.1"/>
    </source>
</evidence>
<feature type="non-terminal residue" evidence="3">
    <location>
        <position position="348"/>
    </location>
</feature>
<evidence type="ECO:0000259" key="2">
    <source>
        <dbReference type="Pfam" id="PF03101"/>
    </source>
</evidence>
<evidence type="ECO:0000256" key="1">
    <source>
        <dbReference type="SAM" id="MobiDB-lite"/>
    </source>
</evidence>
<reference evidence="3" key="1">
    <citation type="submission" date="2021-06" db="EMBL/GenBank/DDBJ databases">
        <authorList>
            <person name="Kallberg Y."/>
            <person name="Tangrot J."/>
            <person name="Rosling A."/>
        </authorList>
    </citation>
    <scope>NUCLEOTIDE SEQUENCE</scope>
    <source>
        <strain evidence="3">IN212</strain>
    </source>
</reference>
<gene>
    <name evidence="3" type="ORF">RFULGI_LOCUS10800</name>
</gene>
<feature type="non-terminal residue" evidence="3">
    <location>
        <position position="1"/>
    </location>
</feature>
<dbReference type="Proteomes" id="UP000789396">
    <property type="component" value="Unassembled WGS sequence"/>
</dbReference>
<feature type="compositionally biased region" description="Basic and acidic residues" evidence="1">
    <location>
        <begin position="314"/>
        <end position="348"/>
    </location>
</feature>